<evidence type="ECO:0000259" key="1">
    <source>
        <dbReference type="Pfam" id="PF06985"/>
    </source>
</evidence>
<dbReference type="PANTHER" id="PTHR24148:SF80">
    <property type="entry name" value="HETEROKARYON INCOMPATIBILITY DOMAIN-CONTAINING PROTEIN"/>
    <property type="match status" value="1"/>
</dbReference>
<sequence>MGGRHMYQSGRRRGKGVQIPLMRRIFRDAHKVLAWLSDGAKEERGMKMLKQLSRLPTTVTTNPLRYDDLKYTQDDKVAICAFMSLAWFTRVWTIQEVVMNIDIVLVCRSSEITWLRLTIASQ</sequence>
<evidence type="ECO:0000313" key="3">
    <source>
        <dbReference type="Proteomes" id="UP000799424"/>
    </source>
</evidence>
<dbReference type="Proteomes" id="UP000799424">
    <property type="component" value="Unassembled WGS sequence"/>
</dbReference>
<feature type="domain" description="Heterokaryon incompatibility" evidence="1">
    <location>
        <begin position="14"/>
        <end position="96"/>
    </location>
</feature>
<protein>
    <recommendedName>
        <fullName evidence="1">Heterokaryon incompatibility domain-containing protein</fullName>
    </recommendedName>
</protein>
<dbReference type="AlphaFoldDB" id="A0A6A6ZT42"/>
<keyword evidence="3" id="KW-1185">Reference proteome</keyword>
<dbReference type="EMBL" id="MU006231">
    <property type="protein sequence ID" value="KAF2823948.1"/>
    <property type="molecule type" value="Genomic_DNA"/>
</dbReference>
<gene>
    <name evidence="2" type="ORF">CC86DRAFT_421659</name>
</gene>
<organism evidence="2 3">
    <name type="scientific">Ophiobolus disseminans</name>
    <dbReference type="NCBI Taxonomy" id="1469910"/>
    <lineage>
        <taxon>Eukaryota</taxon>
        <taxon>Fungi</taxon>
        <taxon>Dikarya</taxon>
        <taxon>Ascomycota</taxon>
        <taxon>Pezizomycotina</taxon>
        <taxon>Dothideomycetes</taxon>
        <taxon>Pleosporomycetidae</taxon>
        <taxon>Pleosporales</taxon>
        <taxon>Pleosporineae</taxon>
        <taxon>Phaeosphaeriaceae</taxon>
        <taxon>Ophiobolus</taxon>
    </lineage>
</organism>
<reference evidence="2" key="1">
    <citation type="journal article" date="2020" name="Stud. Mycol.">
        <title>101 Dothideomycetes genomes: a test case for predicting lifestyles and emergence of pathogens.</title>
        <authorList>
            <person name="Haridas S."/>
            <person name="Albert R."/>
            <person name="Binder M."/>
            <person name="Bloem J."/>
            <person name="Labutti K."/>
            <person name="Salamov A."/>
            <person name="Andreopoulos B."/>
            <person name="Baker S."/>
            <person name="Barry K."/>
            <person name="Bills G."/>
            <person name="Bluhm B."/>
            <person name="Cannon C."/>
            <person name="Castanera R."/>
            <person name="Culley D."/>
            <person name="Daum C."/>
            <person name="Ezra D."/>
            <person name="Gonzalez J."/>
            <person name="Henrissat B."/>
            <person name="Kuo A."/>
            <person name="Liang C."/>
            <person name="Lipzen A."/>
            <person name="Lutzoni F."/>
            <person name="Magnuson J."/>
            <person name="Mondo S."/>
            <person name="Nolan M."/>
            <person name="Ohm R."/>
            <person name="Pangilinan J."/>
            <person name="Park H.-J."/>
            <person name="Ramirez L."/>
            <person name="Alfaro M."/>
            <person name="Sun H."/>
            <person name="Tritt A."/>
            <person name="Yoshinaga Y."/>
            <person name="Zwiers L.-H."/>
            <person name="Turgeon B."/>
            <person name="Goodwin S."/>
            <person name="Spatafora J."/>
            <person name="Crous P."/>
            <person name="Grigoriev I."/>
        </authorList>
    </citation>
    <scope>NUCLEOTIDE SEQUENCE</scope>
    <source>
        <strain evidence="2">CBS 113818</strain>
    </source>
</reference>
<proteinExistence type="predicted"/>
<name>A0A6A6ZT42_9PLEO</name>
<dbReference type="Pfam" id="PF06985">
    <property type="entry name" value="HET"/>
    <property type="match status" value="1"/>
</dbReference>
<dbReference type="PANTHER" id="PTHR24148">
    <property type="entry name" value="ANKYRIN REPEAT DOMAIN-CONTAINING PROTEIN 39 HOMOLOG-RELATED"/>
    <property type="match status" value="1"/>
</dbReference>
<dbReference type="OrthoDB" id="2157530at2759"/>
<accession>A0A6A6ZT42</accession>
<evidence type="ECO:0000313" key="2">
    <source>
        <dbReference type="EMBL" id="KAF2823948.1"/>
    </source>
</evidence>
<dbReference type="InterPro" id="IPR010730">
    <property type="entry name" value="HET"/>
</dbReference>
<dbReference type="InterPro" id="IPR052895">
    <property type="entry name" value="HetReg/Transcr_Mod"/>
</dbReference>